<dbReference type="Gene3D" id="2.60.40.60">
    <property type="entry name" value="Cadherins"/>
    <property type="match status" value="3"/>
</dbReference>
<comment type="caution">
    <text evidence="13">The sequence shown here is derived from an EMBL/GenBank/DDBJ whole genome shotgun (WGS) entry which is preliminary data.</text>
</comment>
<evidence type="ECO:0000256" key="1">
    <source>
        <dbReference type="ARBA" id="ARBA00004370"/>
    </source>
</evidence>
<feature type="signal peptide" evidence="11">
    <location>
        <begin position="1"/>
        <end position="23"/>
    </location>
</feature>
<evidence type="ECO:0000256" key="5">
    <source>
        <dbReference type="ARBA" id="ARBA00022889"/>
    </source>
</evidence>
<keyword evidence="2 10" id="KW-0812">Transmembrane</keyword>
<feature type="transmembrane region" description="Helical" evidence="10">
    <location>
        <begin position="1094"/>
        <end position="1119"/>
    </location>
</feature>
<dbReference type="PANTHER" id="PTHR24025:SF23">
    <property type="entry name" value="NEURAL-CADHERIN"/>
    <property type="match status" value="1"/>
</dbReference>
<dbReference type="SUPFAM" id="SSF49313">
    <property type="entry name" value="Cadherin-like"/>
    <property type="match status" value="4"/>
</dbReference>
<evidence type="ECO:0000256" key="8">
    <source>
        <dbReference type="PROSITE-ProRule" id="PRU00043"/>
    </source>
</evidence>
<protein>
    <recommendedName>
        <fullName evidence="12">Cadherin domain-containing protein</fullName>
    </recommendedName>
</protein>
<keyword evidence="5" id="KW-0130">Cell adhesion</keyword>
<feature type="compositionally biased region" description="Low complexity" evidence="9">
    <location>
        <begin position="1139"/>
        <end position="1150"/>
    </location>
</feature>
<keyword evidence="4 8" id="KW-0106">Calcium</keyword>
<keyword evidence="7 10" id="KW-0472">Membrane</keyword>
<feature type="compositionally biased region" description="Basic and acidic residues" evidence="9">
    <location>
        <begin position="1128"/>
        <end position="1138"/>
    </location>
</feature>
<keyword evidence="6 10" id="KW-1133">Transmembrane helix</keyword>
<dbReference type="InterPro" id="IPR015919">
    <property type="entry name" value="Cadherin-like_sf"/>
</dbReference>
<evidence type="ECO:0000313" key="13">
    <source>
        <dbReference type="EMBL" id="KAK2716239.1"/>
    </source>
</evidence>
<evidence type="ECO:0000256" key="9">
    <source>
        <dbReference type="SAM" id="MobiDB-lite"/>
    </source>
</evidence>
<feature type="domain" description="Cadherin" evidence="12">
    <location>
        <begin position="787"/>
        <end position="884"/>
    </location>
</feature>
<keyword evidence="11" id="KW-0732">Signal</keyword>
<feature type="region of interest" description="Disordered" evidence="9">
    <location>
        <begin position="1187"/>
        <end position="1268"/>
    </location>
</feature>
<evidence type="ECO:0000256" key="3">
    <source>
        <dbReference type="ARBA" id="ARBA00022737"/>
    </source>
</evidence>
<feature type="region of interest" description="Disordered" evidence="9">
    <location>
        <begin position="1128"/>
        <end position="1151"/>
    </location>
</feature>
<dbReference type="CDD" id="cd11304">
    <property type="entry name" value="Cadherin_repeat"/>
    <property type="match status" value="2"/>
</dbReference>
<evidence type="ECO:0000313" key="14">
    <source>
        <dbReference type="Proteomes" id="UP001187531"/>
    </source>
</evidence>
<dbReference type="PROSITE" id="PS00232">
    <property type="entry name" value="CADHERIN_1"/>
    <property type="match status" value="1"/>
</dbReference>
<dbReference type="GO" id="GO:0005911">
    <property type="term" value="C:cell-cell junction"/>
    <property type="evidence" value="ECO:0007669"/>
    <property type="project" value="TreeGrafter"/>
</dbReference>
<evidence type="ECO:0000256" key="7">
    <source>
        <dbReference type="ARBA" id="ARBA00023136"/>
    </source>
</evidence>
<evidence type="ECO:0000256" key="4">
    <source>
        <dbReference type="ARBA" id="ARBA00022837"/>
    </source>
</evidence>
<keyword evidence="14" id="KW-1185">Reference proteome</keyword>
<feature type="chain" id="PRO_5041740580" description="Cadherin domain-containing protein" evidence="11">
    <location>
        <begin position="24"/>
        <end position="1268"/>
    </location>
</feature>
<dbReference type="SMART" id="SM00112">
    <property type="entry name" value="CA"/>
    <property type="match status" value="2"/>
</dbReference>
<evidence type="ECO:0000256" key="11">
    <source>
        <dbReference type="SAM" id="SignalP"/>
    </source>
</evidence>
<dbReference type="GO" id="GO:0005509">
    <property type="term" value="F:calcium ion binding"/>
    <property type="evidence" value="ECO:0007669"/>
    <property type="project" value="UniProtKB-UniRule"/>
</dbReference>
<reference evidence="13" key="1">
    <citation type="submission" date="2023-07" db="EMBL/GenBank/DDBJ databases">
        <title>Chromosome-level genome assembly of Artemia franciscana.</title>
        <authorList>
            <person name="Jo E."/>
        </authorList>
    </citation>
    <scope>NUCLEOTIDE SEQUENCE</scope>
    <source>
        <tissue evidence="13">Whole body</tissue>
    </source>
</reference>
<evidence type="ECO:0000256" key="10">
    <source>
        <dbReference type="SAM" id="Phobius"/>
    </source>
</evidence>
<organism evidence="13 14">
    <name type="scientific">Artemia franciscana</name>
    <name type="common">Brine shrimp</name>
    <name type="synonym">Artemia sanfranciscana</name>
    <dbReference type="NCBI Taxonomy" id="6661"/>
    <lineage>
        <taxon>Eukaryota</taxon>
        <taxon>Metazoa</taxon>
        <taxon>Ecdysozoa</taxon>
        <taxon>Arthropoda</taxon>
        <taxon>Crustacea</taxon>
        <taxon>Branchiopoda</taxon>
        <taxon>Anostraca</taxon>
        <taxon>Artemiidae</taxon>
        <taxon>Artemia</taxon>
    </lineage>
</organism>
<keyword evidence="3" id="KW-0677">Repeat</keyword>
<dbReference type="EMBL" id="JAVRJZ010000012">
    <property type="protein sequence ID" value="KAK2716239.1"/>
    <property type="molecule type" value="Genomic_DNA"/>
</dbReference>
<dbReference type="PRINTS" id="PR00205">
    <property type="entry name" value="CADHERIN"/>
</dbReference>
<dbReference type="InterPro" id="IPR002126">
    <property type="entry name" value="Cadherin-like_dom"/>
</dbReference>
<comment type="subcellular location">
    <subcellularLocation>
        <location evidence="1">Membrane</location>
    </subcellularLocation>
</comment>
<dbReference type="AlphaFoldDB" id="A0AA88HU51"/>
<evidence type="ECO:0000256" key="6">
    <source>
        <dbReference type="ARBA" id="ARBA00022989"/>
    </source>
</evidence>
<sequence>MTMLLKQLIVFVILGISVRRGDCCSIQDLITDETIVPGSTITKYVGENFDGLVAQYRVTDGSAQGGENSYCECGAECTSKVPFTVNQDGDIHEVIYRRPVNEENFFDKNPIFGPVFTLVMVCPGPVITPVLFVLQDANNNSPRFNLDGSSVSIEVPRHLKKGSSLVQYLSNPVWAYDEDVNETTNGRIDFKTDSSDFTVETLVSNAHGKPIFVPDIRLEKDAALYEPVQQSFVLTAEDQGEGFNTAVLTFSVTFAATENLYPPLFVNPVYEFVIPEQQFTGEVAKIEAFDGDGTQAITYEIQYNLGLDISVDEQGSVKLNTVVPTDFLERKALVILITAREVPTGSLDPKSSDVPLVLILPDPTDVTTTMSPCECSTPTTIATTDCPIVTCPEISSTTITDATCPTCPECPMTVTPTQCTEPSSCPPCPDTPIPTTQGSMPTTNTATTTTCPLDCSQCPLTTSTDNIKTTGFSQTSPGTCPVCPVTECPFSCPPMSTVASTVYPTECPQCPNNATCPEVTCEPCGTSTETTMPGLITTTSANTIHPTTCPECPYTCPEVTCPTNSGTTGSGMTSTTSANTFNPTTCPECPYTCPEVTCPTNNGTTIPGMASTTSANTAYPTTCPECPSTCPEVTCPPATCITDALTTASGITATTLGNSCPPCVCTTEAPTTPGPSLTFERQQYNAEVVENVQGYNILTVKAEHSGEMTVSYALDIGQDNAAFGRFIISELGVISTTQPLPIEPKYYVFNATAFAGGLADNALIQIQVISGVNCGQPLFQEVFFIADLNEEERKSNFMQVYVANPSNVLYYISDVEPEDYYGAFEIHNTTGFISCIEEVNREDYSEVILTIEAREKIQMVKKAEFSLATALVRIQDVNDNKPLFVDSPRVVAYPSGATFDESVSSPLAKFYAEDLDIGQNAEIVYSVDSTYFFMEEATGVLFATKTSLNCGIEECNINIYATDKGKPPLQSDPLSVSIKILSDEYIFVITVVGKNGTPLSPSNVTSELSSKIGYEVLLISAQPEISAKSFAEKTFSSEELSVSLFAMKEEDPVRREDFIRDYNAIEPSITLFERKGVIRQPDHGNQGQAGSDDLLAATIALSIVLGLVIAGGVAGFLYMRSKNELRRSSSTDHLRLQSEGESSTHSGETTIAIMPRVDEKKFGDSQIFQSEPKKIPNFTPDFIEFTNPSFEDDDIQKSTETSPDTPAIEVTDLDNSAPQTPRPVKSAIKNSMLDDDEGKEKKGGVRFDAEPEVFETDLESSKIQNDFL</sequence>
<proteinExistence type="predicted"/>
<dbReference type="GO" id="GO:0007156">
    <property type="term" value="P:homophilic cell adhesion via plasma membrane adhesion molecules"/>
    <property type="evidence" value="ECO:0007669"/>
    <property type="project" value="InterPro"/>
</dbReference>
<dbReference type="Proteomes" id="UP001187531">
    <property type="component" value="Unassembled WGS sequence"/>
</dbReference>
<feature type="compositionally biased region" description="Basic and acidic residues" evidence="9">
    <location>
        <begin position="1238"/>
        <end position="1249"/>
    </location>
</feature>
<gene>
    <name evidence="13" type="ORF">QYM36_010727</name>
</gene>
<dbReference type="InterPro" id="IPR020894">
    <property type="entry name" value="Cadherin_CS"/>
</dbReference>
<dbReference type="GO" id="GO:0005886">
    <property type="term" value="C:plasma membrane"/>
    <property type="evidence" value="ECO:0007669"/>
    <property type="project" value="InterPro"/>
</dbReference>
<dbReference type="InterPro" id="IPR050971">
    <property type="entry name" value="Cadherin-domain_protein"/>
</dbReference>
<dbReference type="Pfam" id="PF00028">
    <property type="entry name" value="Cadherin"/>
    <property type="match status" value="1"/>
</dbReference>
<dbReference type="PROSITE" id="PS50268">
    <property type="entry name" value="CADHERIN_2"/>
    <property type="match status" value="1"/>
</dbReference>
<dbReference type="PANTHER" id="PTHR24025">
    <property type="entry name" value="DESMOGLEIN FAMILY MEMBER"/>
    <property type="match status" value="1"/>
</dbReference>
<evidence type="ECO:0000256" key="2">
    <source>
        <dbReference type="ARBA" id="ARBA00022692"/>
    </source>
</evidence>
<accession>A0AA88HU51</accession>
<evidence type="ECO:0000259" key="12">
    <source>
        <dbReference type="PROSITE" id="PS50268"/>
    </source>
</evidence>
<name>A0AA88HU51_ARTSF</name>